<keyword evidence="2" id="KW-1185">Reference proteome</keyword>
<evidence type="ECO:0000313" key="2">
    <source>
        <dbReference type="Proteomes" id="UP000468531"/>
    </source>
</evidence>
<dbReference type="InterPro" id="IPR056955">
    <property type="entry name" value="ORC-CDC6-like"/>
</dbReference>
<reference evidence="1 2" key="1">
    <citation type="journal article" date="2020" name="Arch. Microbiol.">
        <title>Bradyrhizobium uaiense sp. nov., a new highly efficient cowpea symbiont.</title>
        <authorList>
            <person name="Cabral Michel D."/>
            <person name="Azarias Guimaraes A."/>
            <person name="Martins da Costa E."/>
            <person name="Soares de Carvalho T."/>
            <person name="Balsanelli E."/>
            <person name="Willems A."/>
            <person name="Maltempi de Souza E."/>
            <person name="de Souza Moreira F.M."/>
        </authorList>
    </citation>
    <scope>NUCLEOTIDE SEQUENCE [LARGE SCALE GENOMIC DNA]</scope>
    <source>
        <strain evidence="1 2">UFLA 03-164</strain>
    </source>
</reference>
<dbReference type="Proteomes" id="UP000468531">
    <property type="component" value="Unassembled WGS sequence"/>
</dbReference>
<comment type="caution">
    <text evidence="1">The sequence shown here is derived from an EMBL/GenBank/DDBJ whole genome shotgun (WGS) entry which is preliminary data.</text>
</comment>
<dbReference type="InterPro" id="IPR027417">
    <property type="entry name" value="P-loop_NTPase"/>
</dbReference>
<protein>
    <submittedName>
        <fullName evidence="1">Uncharacterized protein</fullName>
    </submittedName>
</protein>
<gene>
    <name evidence="1" type="ORF">FNJ47_05165</name>
</gene>
<name>A0A6P1BA31_9BRAD</name>
<dbReference type="Pfam" id="PF24389">
    <property type="entry name" value="ORC-CDC6-like"/>
    <property type="match status" value="1"/>
</dbReference>
<dbReference type="AlphaFoldDB" id="A0A6P1BA31"/>
<proteinExistence type="predicted"/>
<dbReference type="EMBL" id="VKHP01000011">
    <property type="protein sequence ID" value="NEU95235.1"/>
    <property type="molecule type" value="Genomic_DNA"/>
</dbReference>
<organism evidence="1 2">
    <name type="scientific">Bradyrhizobium uaiense</name>
    <dbReference type="NCBI Taxonomy" id="2594946"/>
    <lineage>
        <taxon>Bacteria</taxon>
        <taxon>Pseudomonadati</taxon>
        <taxon>Pseudomonadota</taxon>
        <taxon>Alphaproteobacteria</taxon>
        <taxon>Hyphomicrobiales</taxon>
        <taxon>Nitrobacteraceae</taxon>
        <taxon>Bradyrhizobium</taxon>
    </lineage>
</organism>
<dbReference type="SUPFAM" id="SSF52540">
    <property type="entry name" value="P-loop containing nucleoside triphosphate hydrolases"/>
    <property type="match status" value="1"/>
</dbReference>
<accession>A0A6P1BA31</accession>
<sequence>MTIDRPQPVEQLSQLFGNYRAEWLRERIFDLFTTPAYFPELETRSPCVLVGGRGTGKTTVLRSLSYEGRAALSEKEGSPASQWNYYGLYYRVDTNRVTAFQGTELPEQTWTKLFGHYINLLLCGQVIRFLNWYALRFPEHPTLSTMACQRVALSLRLGSAATIVDFTDELETARLKFEAFLNNLSPDSLPPVSMQAAPVDELLSAVIQLPQFANKHFFFLIDEFENFTDSQQIVMNTFIKHCGANHSFKIGVRELGWRKRSTLNPNEQLNSPADYIRINIAEKLEGERFEEFAAQICNQRLAQLVLDGSNNPLTIQELLPGLSEEEEAERLGLPELLSEKLVSKGLDPQFFSIQGITQLEAYLALLWAEWSDVELDAILDERTKSPKQWRTRLSNYRHALLFTIKKGKAGIRKYYAGWPTFVQLSGSNIRYLLELVDRTLLYHYDKAGQFGAAVSCEHQTIAAQNVGAKNVSELEGLSVHGAQLTKLVLGLGRIFQVLASHPQGHAPEQNQFHVTEQGIPPQELNDLLSSAVMHLALVRSSGTKLADDADIKAYDYSLHPIFAPFFVFSYRKKRKLTLTPERILGLVKESKSTIKEILKDYEAEQASPLPEQLRLFEKYYDRIA</sequence>
<evidence type="ECO:0000313" key="1">
    <source>
        <dbReference type="EMBL" id="NEU95235.1"/>
    </source>
</evidence>
<dbReference type="RefSeq" id="WP_163151257.1">
    <property type="nucleotide sequence ID" value="NZ_VKHP01000011.1"/>
</dbReference>